<keyword evidence="3" id="KW-1185">Reference proteome</keyword>
<feature type="transmembrane region" description="Helical" evidence="1">
    <location>
        <begin position="228"/>
        <end position="248"/>
    </location>
</feature>
<dbReference type="InterPro" id="IPR005625">
    <property type="entry name" value="PepSY-ass_TM"/>
</dbReference>
<dbReference type="PANTHER" id="PTHR34219:SF3">
    <property type="entry name" value="BLL7967 PROTEIN"/>
    <property type="match status" value="1"/>
</dbReference>
<keyword evidence="1" id="KW-0472">Membrane</keyword>
<proteinExistence type="predicted"/>
<dbReference type="EMBL" id="CP021404">
    <property type="protein sequence ID" value="ATI41183.1"/>
    <property type="molecule type" value="Genomic_DNA"/>
</dbReference>
<name>A0A291LWR9_9RHOB</name>
<dbReference type="KEGG" id="cmag:CBW24_03630"/>
<dbReference type="AlphaFoldDB" id="A0A291LWR9"/>
<keyword evidence="1" id="KW-1133">Transmembrane helix</keyword>
<evidence type="ECO:0000313" key="3">
    <source>
        <dbReference type="Proteomes" id="UP000219050"/>
    </source>
</evidence>
<reference evidence="2 3" key="1">
    <citation type="submission" date="2017-05" db="EMBL/GenBank/DDBJ databases">
        <title>Comparative genomic and metabolic analysis of manganese-oxidizing mechanisms in Celeribater manganoxidans DY25T: its adaption to the environment of polymetallic nodule.</title>
        <authorList>
            <person name="Wang X."/>
        </authorList>
    </citation>
    <scope>NUCLEOTIDE SEQUENCE [LARGE SCALE GENOMIC DNA]</scope>
    <source>
        <strain evidence="2 3">DY25</strain>
    </source>
</reference>
<feature type="transmembrane region" description="Helical" evidence="1">
    <location>
        <begin position="370"/>
        <end position="395"/>
    </location>
</feature>
<feature type="transmembrane region" description="Helical" evidence="1">
    <location>
        <begin position="177"/>
        <end position="201"/>
    </location>
</feature>
<dbReference type="PANTHER" id="PTHR34219">
    <property type="entry name" value="IRON-REGULATED INNER MEMBRANE PROTEIN-RELATED"/>
    <property type="match status" value="1"/>
</dbReference>
<feature type="transmembrane region" description="Helical" evidence="1">
    <location>
        <begin position="60"/>
        <end position="81"/>
    </location>
</feature>
<evidence type="ECO:0008006" key="4">
    <source>
        <dbReference type="Google" id="ProtNLM"/>
    </source>
</evidence>
<organism evidence="2 3">
    <name type="scientific">Pacificitalea manganoxidans</name>
    <dbReference type="NCBI Taxonomy" id="1411902"/>
    <lineage>
        <taxon>Bacteria</taxon>
        <taxon>Pseudomonadati</taxon>
        <taxon>Pseudomonadota</taxon>
        <taxon>Alphaproteobacteria</taxon>
        <taxon>Rhodobacterales</taxon>
        <taxon>Paracoccaceae</taxon>
        <taxon>Pacificitalea</taxon>
    </lineage>
</organism>
<dbReference type="Proteomes" id="UP000219050">
    <property type="component" value="Chromosome"/>
</dbReference>
<evidence type="ECO:0000313" key="2">
    <source>
        <dbReference type="EMBL" id="ATI41183.1"/>
    </source>
</evidence>
<sequence length="402" mass="42525">MTATSTKSDNARRPAPRASCWTIRPLLGHIRGSGGPYRAAASGGTAVTTFVKGARAVHRWTGAVLSLLVIVVSLSGVVLLWQAPINRLIYPQAATGFDGTAGSAARVALAAEQAFGADGIAQVTFGDLAFGISEVTLRDQRTAFIAANGELVGVWGPNGRWDDWLVDAHHRLLGGRAGLYVVGVGGLLTLMTIVAGCIAFWPARGSWRKGVVPRVATLQALRRSHRNVGIVLSLPIAGIIVTGVALSFPQTAQRSIGWTYENAPDYGDTFGDGVDMLEGAAQATWPNVFRRAADVFPGAVLAAAIWPTGQSEIVIQLRNSGDWTDAGSGQVQITAAEGYMDLRIDGRHLPPGERAWNAVAPVHTGAVRGWVYQALETGVGLGLLYLGVIGLMSFLKTEFPRR</sequence>
<dbReference type="Pfam" id="PF03929">
    <property type="entry name" value="PepSY_TM"/>
    <property type="match status" value="1"/>
</dbReference>
<keyword evidence="1" id="KW-0812">Transmembrane</keyword>
<evidence type="ECO:0000256" key="1">
    <source>
        <dbReference type="SAM" id="Phobius"/>
    </source>
</evidence>
<gene>
    <name evidence="2" type="ORF">CBW24_03630</name>
</gene>
<accession>A0A291LWR9</accession>
<protein>
    <recommendedName>
        <fullName evidence="4">Iron-regulated membrane protein</fullName>
    </recommendedName>
</protein>